<feature type="transmembrane region" description="Helical" evidence="1">
    <location>
        <begin position="28"/>
        <end position="49"/>
    </location>
</feature>
<proteinExistence type="predicted"/>
<reference evidence="2 3" key="1">
    <citation type="submission" date="2018-07" db="EMBL/GenBank/DDBJ databases">
        <title>Dyella monticola sp. nov. and Dyella psychrodurans sp. nov. isolated from monsoon evergreen broad-leaved forest soil of Dinghu Mountain, China.</title>
        <authorList>
            <person name="Gao Z."/>
            <person name="Qiu L."/>
        </authorList>
    </citation>
    <scope>NUCLEOTIDE SEQUENCE [LARGE SCALE GENOMIC DNA]</scope>
    <source>
        <strain evidence="2 3">4MSK11</strain>
    </source>
</reference>
<keyword evidence="1" id="KW-1133">Transmembrane helix</keyword>
<keyword evidence="1" id="KW-0812">Transmembrane</keyword>
<name>A0A370WYY9_9GAMM</name>
<feature type="transmembrane region" description="Helical" evidence="1">
    <location>
        <begin position="113"/>
        <end position="133"/>
    </location>
</feature>
<protein>
    <recommendedName>
        <fullName evidence="4">YfhO family protein</fullName>
    </recommendedName>
</protein>
<feature type="transmembrane region" description="Helical" evidence="1">
    <location>
        <begin position="408"/>
        <end position="426"/>
    </location>
</feature>
<sequence length="754" mass="83552">MDYGWSRNSDNNQDLPLISATFSLRRPFLALCAIWGVLYLQVLTGHKVLPWDAMDEFYPTVFFNAHNLRLGIAPWWNPYIYSGFPQIADPQGMLFSPLLMAWMLLRQSPSPLWFDWGVLLHLLMGGTAMLALLRRYGANAFGSLLGATVFMAGGVAAARLEHTPDMIAYAYAPVVLLAMRTFFTMPSMGRGCLMGLAAGAMVTQLVQISYLLALAALLYALAEMGSQWRPYTAASRRQCLIGTVVAVACALVIAAPQLLFSWAFMSMSNRTAVPLAASAGASLDLSAFISMFAPNGLHTFQGTYDGPASLVESYLYIGVVPMLSLFGMARALKERKLRRPVIFFIVLTVLATLYVMGTNTPFYRWLYTWLPGLTHFRRPADAAYLLNLAFAVIVGLCAAQIDLQSRDEITLLLACTAGWLALIAAQMHEHRFGLFGCAALAALALWRLRKPGSEWRATAWLIAVLVVDYSGLNLNGRFSAMNDTTRVFQRSKAVQYLQKDLNDNAGVMPWRIATQNTSTTWDNGVVLSGLSSTQGYNPLRIANYQHWYAPRESSNAHRIDNPLNASPDYTLDKLLGVKFLVMGHRTDLQAVSPPSTYTRVFGDEDVDIWRNDDTYPHVLNPQHAMFVAADQPMDASTFSSTNFHDTVWLTPRDEEDSRNDRVAAATCTGQAAAHATRWEPTQATMAVHASHAGWLVVDDLDFAGWRAQIDGVPLPIHRANGMFRAVCVPAGDHELQFTFHPLLMVADAWSHRRT</sequence>
<evidence type="ECO:0000256" key="1">
    <source>
        <dbReference type="SAM" id="Phobius"/>
    </source>
</evidence>
<dbReference type="InterPro" id="IPR018580">
    <property type="entry name" value="Uncharacterised_YfhO"/>
</dbReference>
<comment type="caution">
    <text evidence="2">The sequence shown here is derived from an EMBL/GenBank/DDBJ whole genome shotgun (WGS) entry which is preliminary data.</text>
</comment>
<dbReference type="PANTHER" id="PTHR38454">
    <property type="entry name" value="INTEGRAL MEMBRANE PROTEIN-RELATED"/>
    <property type="match status" value="1"/>
</dbReference>
<feature type="transmembrane region" description="Helical" evidence="1">
    <location>
        <begin position="341"/>
        <end position="362"/>
    </location>
</feature>
<organism evidence="2 3">
    <name type="scientific">Dyella psychrodurans</name>
    <dbReference type="NCBI Taxonomy" id="1927960"/>
    <lineage>
        <taxon>Bacteria</taxon>
        <taxon>Pseudomonadati</taxon>
        <taxon>Pseudomonadota</taxon>
        <taxon>Gammaproteobacteria</taxon>
        <taxon>Lysobacterales</taxon>
        <taxon>Rhodanobacteraceae</taxon>
        <taxon>Dyella</taxon>
    </lineage>
</organism>
<feature type="transmembrane region" description="Helical" evidence="1">
    <location>
        <begin position="272"/>
        <end position="293"/>
    </location>
</feature>
<evidence type="ECO:0000313" key="2">
    <source>
        <dbReference type="EMBL" id="RDS81383.1"/>
    </source>
</evidence>
<accession>A0A370WYY9</accession>
<dbReference type="PANTHER" id="PTHR38454:SF1">
    <property type="entry name" value="INTEGRAL MEMBRANE PROTEIN"/>
    <property type="match status" value="1"/>
</dbReference>
<dbReference type="EMBL" id="QRBF01000007">
    <property type="protein sequence ID" value="RDS81383.1"/>
    <property type="molecule type" value="Genomic_DNA"/>
</dbReference>
<keyword evidence="3" id="KW-1185">Reference proteome</keyword>
<keyword evidence="1" id="KW-0472">Membrane</keyword>
<feature type="transmembrane region" description="Helical" evidence="1">
    <location>
        <begin position="240"/>
        <end position="260"/>
    </location>
</feature>
<feature type="transmembrane region" description="Helical" evidence="1">
    <location>
        <begin position="195"/>
        <end position="220"/>
    </location>
</feature>
<feature type="transmembrane region" description="Helical" evidence="1">
    <location>
        <begin position="313"/>
        <end position="329"/>
    </location>
</feature>
<feature type="transmembrane region" description="Helical" evidence="1">
    <location>
        <begin position="382"/>
        <end position="401"/>
    </location>
</feature>
<feature type="transmembrane region" description="Helical" evidence="1">
    <location>
        <begin position="166"/>
        <end position="183"/>
    </location>
</feature>
<evidence type="ECO:0008006" key="4">
    <source>
        <dbReference type="Google" id="ProtNLM"/>
    </source>
</evidence>
<gene>
    <name evidence="2" type="ORF">DWU99_17055</name>
</gene>
<dbReference type="OrthoDB" id="9772884at2"/>
<feature type="transmembrane region" description="Helical" evidence="1">
    <location>
        <begin position="140"/>
        <end position="160"/>
    </location>
</feature>
<dbReference type="Proteomes" id="UP000255334">
    <property type="component" value="Unassembled WGS sequence"/>
</dbReference>
<evidence type="ECO:0000313" key="3">
    <source>
        <dbReference type="Proteomes" id="UP000255334"/>
    </source>
</evidence>
<dbReference type="AlphaFoldDB" id="A0A370WYY9"/>